<accession>A0A1Y5I5D7</accession>
<dbReference type="EMBL" id="KZ155826">
    <property type="protein sequence ID" value="OUS43917.1"/>
    <property type="molecule type" value="Genomic_DNA"/>
</dbReference>
<sequence>MELVTAIAIACGIGAVKVSLGGAALYYYGERWFPEGWRARLPWGVATEGDEGEDELARGKAKRA</sequence>
<name>A0A1Y5I5D7_OSTTA</name>
<keyword evidence="1" id="KW-0812">Transmembrane</keyword>
<proteinExistence type="predicted"/>
<keyword evidence="1" id="KW-0472">Membrane</keyword>
<evidence type="ECO:0000256" key="1">
    <source>
        <dbReference type="SAM" id="Phobius"/>
    </source>
</evidence>
<gene>
    <name evidence="2" type="ORF">BE221DRAFT_194036</name>
</gene>
<protein>
    <submittedName>
        <fullName evidence="2">Uncharacterized protein</fullName>
    </submittedName>
</protein>
<dbReference type="AlphaFoldDB" id="A0A1Y5I5D7"/>
<organism evidence="2">
    <name type="scientific">Ostreococcus tauri</name>
    <name type="common">Marine green alga</name>
    <dbReference type="NCBI Taxonomy" id="70448"/>
    <lineage>
        <taxon>Eukaryota</taxon>
        <taxon>Viridiplantae</taxon>
        <taxon>Chlorophyta</taxon>
        <taxon>Mamiellophyceae</taxon>
        <taxon>Mamiellales</taxon>
        <taxon>Bathycoccaceae</taxon>
        <taxon>Ostreococcus</taxon>
    </lineage>
</organism>
<evidence type="ECO:0000313" key="2">
    <source>
        <dbReference type="EMBL" id="OUS43917.1"/>
    </source>
</evidence>
<reference evidence="2" key="1">
    <citation type="submission" date="2017-04" db="EMBL/GenBank/DDBJ databases">
        <title>Population genomics of picophytoplankton unveils novel chromosome hypervariability.</title>
        <authorList>
            <consortium name="DOE Joint Genome Institute"/>
            <person name="Blanc-Mathieu R."/>
            <person name="Krasovec M."/>
            <person name="Hebrard M."/>
            <person name="Yau S."/>
            <person name="Desgranges E."/>
            <person name="Martin J."/>
            <person name="Schackwitz W."/>
            <person name="Kuo A."/>
            <person name="Salin G."/>
            <person name="Donnadieu C."/>
            <person name="Desdevises Y."/>
            <person name="Sanchez-Ferandin S."/>
            <person name="Moreau H."/>
            <person name="Rivals E."/>
            <person name="Grigoriev I.V."/>
            <person name="Grimsley N."/>
            <person name="Eyre-Walker A."/>
            <person name="Piganeau G."/>
        </authorList>
    </citation>
    <scope>NUCLEOTIDE SEQUENCE [LARGE SCALE GENOMIC DNA]</scope>
    <source>
        <strain evidence="2">RCC 1115</strain>
    </source>
</reference>
<dbReference type="Proteomes" id="UP000195557">
    <property type="component" value="Unassembled WGS sequence"/>
</dbReference>
<feature type="transmembrane region" description="Helical" evidence="1">
    <location>
        <begin position="6"/>
        <end position="28"/>
    </location>
</feature>
<keyword evidence="1" id="KW-1133">Transmembrane helix</keyword>